<evidence type="ECO:0000256" key="4">
    <source>
        <dbReference type="ARBA" id="ARBA00022692"/>
    </source>
</evidence>
<dbReference type="SUPFAM" id="SSF50182">
    <property type="entry name" value="Sm-like ribonucleoproteins"/>
    <property type="match status" value="1"/>
</dbReference>
<evidence type="ECO:0000256" key="3">
    <source>
        <dbReference type="ARBA" id="ARBA00022475"/>
    </source>
</evidence>
<feature type="coiled-coil region" evidence="7">
    <location>
        <begin position="89"/>
        <end position="116"/>
    </location>
</feature>
<evidence type="ECO:0000256" key="2">
    <source>
        <dbReference type="ARBA" id="ARBA00008017"/>
    </source>
</evidence>
<dbReference type="AlphaFoldDB" id="A0AAW3ZUF1"/>
<dbReference type="Gene3D" id="1.10.287.1260">
    <property type="match status" value="1"/>
</dbReference>
<feature type="chain" id="PRO_5043397371" evidence="9">
    <location>
        <begin position="18"/>
        <end position="632"/>
    </location>
</feature>
<dbReference type="InterPro" id="IPR045042">
    <property type="entry name" value="YnaI-like"/>
</dbReference>
<dbReference type="GO" id="GO:0008381">
    <property type="term" value="F:mechanosensitive monoatomic ion channel activity"/>
    <property type="evidence" value="ECO:0007669"/>
    <property type="project" value="UniProtKB-ARBA"/>
</dbReference>
<keyword evidence="5 8" id="KW-1133">Transmembrane helix</keyword>
<comment type="caution">
    <text evidence="13">The sequence shown here is derived from an EMBL/GenBank/DDBJ whole genome shotgun (WGS) entry which is preliminary data.</text>
</comment>
<sequence>MSKILLAFLLCFNLAFAGEKGENNQTASLEPKNIVEATAQIQTLNGQIQILKLQQQDSNASNTSASNLSTLEKRKEKLLDKIPFLIMQIDVKQSDIDKFKARKNSAENKVARYEKSGNKKLFAQNAIELEQLRISEAYYTALIKLEELFKKGAKDSQIKDLIVAELLNLQTNLYLNIKDLKEFLGDDVATYSNEIALLELQKQTSEEILTYIKNNAALLSSSFILSELNLKNAIDLINEKVPVNTNKFNLGKTAIIIFIFLFFISLTRLLAKFTYWFISLFAKFEGSEDIKDQILDIVKRPISSILIIYALNICIRIGYYPVPMPINIANTFSIIYILAFAWLLLTMLDGYGLILIGKIAQKSGRKEVVNLILKIIYFIVLTIATLLVLSRLGFDISALIASLGIGGLAVAFAAKDIIANFFASVMLLFDNSFSQGDWIVCGDIEGTVVEIGLRKTTVRSFDNALIFVPNSKLVSDPIRNWTRRKIGRNIKLTIGLTYNSTIKQLQKCIDDIRNMLLDHPSISKPDNGGQFMAKDSRSRFKQNIVSIDDLAGYKSNLTVALDNLNDSSVDIVVNCFAKTTVGAEYVLVKQDIIFKIMQIVSENNLSFAFPSQSLYIENTNLPQDEILQKENL</sequence>
<dbReference type="InterPro" id="IPR011066">
    <property type="entry name" value="MscS_channel_C_sf"/>
</dbReference>
<dbReference type="Gene3D" id="2.30.30.60">
    <property type="match status" value="1"/>
</dbReference>
<dbReference type="InterPro" id="IPR011014">
    <property type="entry name" value="MscS_channel_TM-2"/>
</dbReference>
<protein>
    <submittedName>
        <fullName evidence="13">Mechanosensitive ion channel family protein</fullName>
    </submittedName>
</protein>
<feature type="transmembrane region" description="Helical" evidence="8">
    <location>
        <begin position="368"/>
        <end position="390"/>
    </location>
</feature>
<proteinExistence type="inferred from homology"/>
<dbReference type="InterPro" id="IPR049278">
    <property type="entry name" value="MS_channel_C"/>
</dbReference>
<gene>
    <name evidence="13" type="ORF">CCAL9337_05790</name>
</gene>
<feature type="domain" description="Mechanosensitive ion channel MscS C-terminal" evidence="11">
    <location>
        <begin position="490"/>
        <end position="607"/>
    </location>
</feature>
<evidence type="ECO:0000313" key="14">
    <source>
        <dbReference type="Proteomes" id="UP000650616"/>
    </source>
</evidence>
<evidence type="ECO:0000259" key="11">
    <source>
        <dbReference type="Pfam" id="PF21082"/>
    </source>
</evidence>
<dbReference type="RefSeq" id="WP_170016385.1">
    <property type="nucleotide sequence ID" value="NZ_CP012545.1"/>
</dbReference>
<evidence type="ECO:0000256" key="5">
    <source>
        <dbReference type="ARBA" id="ARBA00022989"/>
    </source>
</evidence>
<dbReference type="InterPro" id="IPR049142">
    <property type="entry name" value="MS_channel_1st"/>
</dbReference>
<feature type="signal peptide" evidence="9">
    <location>
        <begin position="1"/>
        <end position="17"/>
    </location>
</feature>
<dbReference type="InterPro" id="IPR023408">
    <property type="entry name" value="MscS_beta-dom_sf"/>
</dbReference>
<dbReference type="GO" id="GO:0005886">
    <property type="term" value="C:plasma membrane"/>
    <property type="evidence" value="ECO:0007669"/>
    <property type="project" value="UniProtKB-SubCell"/>
</dbReference>
<dbReference type="InterPro" id="IPR006685">
    <property type="entry name" value="MscS_channel_2nd"/>
</dbReference>
<feature type="transmembrane region" description="Helical" evidence="8">
    <location>
        <begin position="334"/>
        <end position="356"/>
    </location>
</feature>
<dbReference type="Pfam" id="PF21082">
    <property type="entry name" value="MS_channel_3rd"/>
    <property type="match status" value="1"/>
</dbReference>
<keyword evidence="4 8" id="KW-0812">Transmembrane</keyword>
<dbReference type="Proteomes" id="UP000650616">
    <property type="component" value="Unassembled WGS sequence"/>
</dbReference>
<reference evidence="13 14" key="1">
    <citation type="submission" date="2015-08" db="EMBL/GenBank/DDBJ databases">
        <title>Comparative genomics of the Campylobacter concisus group.</title>
        <authorList>
            <person name="Yee E."/>
            <person name="Chapman M.H."/>
            <person name="Huynh S."/>
            <person name="Bono J.L."/>
            <person name="On S.L."/>
            <person name="St Leger J."/>
            <person name="Foster G."/>
            <person name="Parker C.T."/>
            <person name="Miller W.G."/>
        </authorList>
    </citation>
    <scope>NUCLEOTIDE SEQUENCE [LARGE SCALE GENOMIC DNA]</scope>
    <source>
        <strain evidence="13 14">RM9337</strain>
    </source>
</reference>
<feature type="transmembrane region" description="Helical" evidence="8">
    <location>
        <begin position="302"/>
        <end position="322"/>
    </location>
</feature>
<organism evidence="13 14">
    <name type="scientific">Campylobacter californiensis</name>
    <dbReference type="NCBI Taxonomy" id="1032243"/>
    <lineage>
        <taxon>Bacteria</taxon>
        <taxon>Pseudomonadati</taxon>
        <taxon>Campylobacterota</taxon>
        <taxon>Epsilonproteobacteria</taxon>
        <taxon>Campylobacterales</taxon>
        <taxon>Campylobacteraceae</taxon>
        <taxon>Campylobacter</taxon>
    </lineage>
</organism>
<feature type="domain" description="Mechanosensitive ion channel transmembrane helices 2/3" evidence="12">
    <location>
        <begin position="374"/>
        <end position="415"/>
    </location>
</feature>
<evidence type="ECO:0000256" key="9">
    <source>
        <dbReference type="SAM" id="SignalP"/>
    </source>
</evidence>
<keyword evidence="7" id="KW-0175">Coiled coil</keyword>
<comment type="subcellular location">
    <subcellularLocation>
        <location evidence="1">Cell membrane</location>
        <topology evidence="1">Multi-pass membrane protein</topology>
    </subcellularLocation>
</comment>
<feature type="domain" description="Mechanosensitive ion channel MscS" evidence="10">
    <location>
        <begin position="416"/>
        <end position="483"/>
    </location>
</feature>
<dbReference type="Gene3D" id="3.30.70.100">
    <property type="match status" value="1"/>
</dbReference>
<dbReference type="SUPFAM" id="SSF82861">
    <property type="entry name" value="Mechanosensitive channel protein MscS (YggB), transmembrane region"/>
    <property type="match status" value="1"/>
</dbReference>
<evidence type="ECO:0000256" key="8">
    <source>
        <dbReference type="SAM" id="Phobius"/>
    </source>
</evidence>
<dbReference type="PANTHER" id="PTHR43634">
    <property type="entry name" value="OW CONDUCTANCE MECHANOSENSITIVE CHANNEL"/>
    <property type="match status" value="1"/>
</dbReference>
<dbReference type="PANTHER" id="PTHR43634:SF2">
    <property type="entry name" value="LOW CONDUCTANCE MECHANOSENSITIVE CHANNEL YNAI"/>
    <property type="match status" value="1"/>
</dbReference>
<comment type="similarity">
    <text evidence="2">Belongs to the MscS (TC 1.A.23) family.</text>
</comment>
<dbReference type="InterPro" id="IPR010920">
    <property type="entry name" value="LSM_dom_sf"/>
</dbReference>
<evidence type="ECO:0000313" key="13">
    <source>
        <dbReference type="EMBL" id="MBE3608232.1"/>
    </source>
</evidence>
<dbReference type="InterPro" id="IPR006686">
    <property type="entry name" value="MscS_channel_CS"/>
</dbReference>
<evidence type="ECO:0000256" key="6">
    <source>
        <dbReference type="ARBA" id="ARBA00023136"/>
    </source>
</evidence>
<evidence type="ECO:0000259" key="10">
    <source>
        <dbReference type="Pfam" id="PF00924"/>
    </source>
</evidence>
<keyword evidence="9" id="KW-0732">Signal</keyword>
<keyword evidence="3" id="KW-1003">Cell membrane</keyword>
<name>A0AAW3ZUF1_9BACT</name>
<dbReference type="PROSITE" id="PS01246">
    <property type="entry name" value="UPF0003"/>
    <property type="match status" value="1"/>
</dbReference>
<keyword evidence="14" id="KW-1185">Reference proteome</keyword>
<evidence type="ECO:0000256" key="7">
    <source>
        <dbReference type="SAM" id="Coils"/>
    </source>
</evidence>
<feature type="transmembrane region" description="Helical" evidence="8">
    <location>
        <begin position="254"/>
        <end position="281"/>
    </location>
</feature>
<dbReference type="SUPFAM" id="SSF82689">
    <property type="entry name" value="Mechanosensitive channel protein MscS (YggB), C-terminal domain"/>
    <property type="match status" value="1"/>
</dbReference>
<dbReference type="Pfam" id="PF00924">
    <property type="entry name" value="MS_channel_2nd"/>
    <property type="match status" value="1"/>
</dbReference>
<keyword evidence="6 8" id="KW-0472">Membrane</keyword>
<evidence type="ECO:0000259" key="12">
    <source>
        <dbReference type="Pfam" id="PF21088"/>
    </source>
</evidence>
<accession>A0AAW3ZUF1</accession>
<evidence type="ECO:0000256" key="1">
    <source>
        <dbReference type="ARBA" id="ARBA00004651"/>
    </source>
</evidence>
<dbReference type="Pfam" id="PF21088">
    <property type="entry name" value="MS_channel_1st"/>
    <property type="match status" value="1"/>
</dbReference>
<feature type="transmembrane region" description="Helical" evidence="8">
    <location>
        <begin position="396"/>
        <end position="414"/>
    </location>
</feature>
<dbReference type="EMBL" id="LIWG01000006">
    <property type="protein sequence ID" value="MBE3608232.1"/>
    <property type="molecule type" value="Genomic_DNA"/>
</dbReference>